<accession>A0A0F9E3Z3</accession>
<proteinExistence type="predicted"/>
<dbReference type="AlphaFoldDB" id="A0A0F9E3Z3"/>
<organism evidence="2">
    <name type="scientific">marine sediment metagenome</name>
    <dbReference type="NCBI Taxonomy" id="412755"/>
    <lineage>
        <taxon>unclassified sequences</taxon>
        <taxon>metagenomes</taxon>
        <taxon>ecological metagenomes</taxon>
    </lineage>
</organism>
<keyword evidence="1" id="KW-0472">Membrane</keyword>
<evidence type="ECO:0000256" key="1">
    <source>
        <dbReference type="SAM" id="Phobius"/>
    </source>
</evidence>
<dbReference type="EMBL" id="LAZR01029005">
    <property type="protein sequence ID" value="KKL60866.1"/>
    <property type="molecule type" value="Genomic_DNA"/>
</dbReference>
<sequence>MSLKKIAIPLIVSIGVAFMAFTNVHRSTTNNTEKCVNEN</sequence>
<feature type="transmembrane region" description="Helical" evidence="1">
    <location>
        <begin position="6"/>
        <end position="24"/>
    </location>
</feature>
<protein>
    <submittedName>
        <fullName evidence="2">Uncharacterized protein</fullName>
    </submittedName>
</protein>
<reference evidence="2" key="1">
    <citation type="journal article" date="2015" name="Nature">
        <title>Complex archaea that bridge the gap between prokaryotes and eukaryotes.</title>
        <authorList>
            <person name="Spang A."/>
            <person name="Saw J.H."/>
            <person name="Jorgensen S.L."/>
            <person name="Zaremba-Niedzwiedzka K."/>
            <person name="Martijn J."/>
            <person name="Lind A.E."/>
            <person name="van Eijk R."/>
            <person name="Schleper C."/>
            <person name="Guy L."/>
            <person name="Ettema T.J."/>
        </authorList>
    </citation>
    <scope>NUCLEOTIDE SEQUENCE</scope>
</reference>
<comment type="caution">
    <text evidence="2">The sequence shown here is derived from an EMBL/GenBank/DDBJ whole genome shotgun (WGS) entry which is preliminary data.</text>
</comment>
<keyword evidence="1" id="KW-0812">Transmembrane</keyword>
<gene>
    <name evidence="2" type="ORF">LCGC14_2201020</name>
</gene>
<name>A0A0F9E3Z3_9ZZZZ</name>
<feature type="non-terminal residue" evidence="2">
    <location>
        <position position="39"/>
    </location>
</feature>
<keyword evidence="1" id="KW-1133">Transmembrane helix</keyword>
<evidence type="ECO:0000313" key="2">
    <source>
        <dbReference type="EMBL" id="KKL60866.1"/>
    </source>
</evidence>